<dbReference type="InterPro" id="IPR017459">
    <property type="entry name" value="Glycosyl_Trfase_fam3_N_dom"/>
</dbReference>
<comment type="caution">
    <text evidence="6">The sequence shown here is derived from an EMBL/GenBank/DDBJ whole genome shotgun (WGS) entry which is preliminary data.</text>
</comment>
<dbReference type="InterPro" id="IPR013102">
    <property type="entry name" value="PYNP_C"/>
</dbReference>
<dbReference type="Gene3D" id="3.90.1170.30">
    <property type="entry name" value="Pyrimidine nucleoside phosphorylase-like, C-terminal domain"/>
    <property type="match status" value="1"/>
</dbReference>
<dbReference type="InterPro" id="IPR000053">
    <property type="entry name" value="Thymidine/pyrmidine_PPase"/>
</dbReference>
<sequence>MNTGSTSQELVFSNPNSEGVIAVVEAYDAVDVIRIKRDRQKLPMDAIDWVVDAYTRGVVADEQMSALAMAIFLNGMDREEIARWTQAMINSGETMNFKALSKATTDKHSTGGVGDKITLPLAPLVASYGVAVPQLSGRGLGHTGGTLDKLEAISGWQADLTNDRMMEILEDVGAVICAAGSGLAPADKKLYALRDITSTVDCIPLIASSIMSKKIAEGTGALVLDVKVGPGAFMKKEADARELARTMVDLGTDAGVNTVALLTDMSRPLGLTVGNALEVRESVEVLAGGGPSDVVRLAVALAKEMLEAAGVKDPDVEEALKDGRAMDSWKRMISAQGGDPDAPLPVATDTHEVTADEDGVMTEMDALAVGVASWRLGAGRARQQDPVQAGAGVEIHAVPGDKITKGQKLFTLHTDTPDRFDRALDSLRGGYTIDPQAAEGTGARDDVVLDRIS</sequence>
<dbReference type="SUPFAM" id="SSF47648">
    <property type="entry name" value="Nucleoside phosphorylase/phosphoribosyltransferase N-terminal domain"/>
    <property type="match status" value="1"/>
</dbReference>
<dbReference type="PANTHER" id="PTHR10515">
    <property type="entry name" value="THYMIDINE PHOSPHORYLASE"/>
    <property type="match status" value="1"/>
</dbReference>
<name>A0ABN2XH26_9MICC</name>
<proteinExistence type="inferred from homology"/>
<dbReference type="Pfam" id="PF00591">
    <property type="entry name" value="Glycos_transf_3"/>
    <property type="match status" value="1"/>
</dbReference>
<protein>
    <submittedName>
        <fullName evidence="6">Thymidine phosphorylase</fullName>
    </submittedName>
</protein>
<evidence type="ECO:0000256" key="3">
    <source>
        <dbReference type="ARBA" id="ARBA00022676"/>
    </source>
</evidence>
<feature type="domain" description="Pyrimidine nucleoside phosphorylase C-terminal" evidence="5">
    <location>
        <begin position="360"/>
        <end position="434"/>
    </location>
</feature>
<dbReference type="PIRSF" id="PIRSF000478">
    <property type="entry name" value="TP_PyNP"/>
    <property type="match status" value="1"/>
</dbReference>
<dbReference type="InterPro" id="IPR000312">
    <property type="entry name" value="Glycosyl_Trfase_fam3"/>
</dbReference>
<evidence type="ECO:0000256" key="2">
    <source>
        <dbReference type="ARBA" id="ARBA00011738"/>
    </source>
</evidence>
<dbReference type="Pfam" id="PF07831">
    <property type="entry name" value="PYNP_C"/>
    <property type="match status" value="1"/>
</dbReference>
<dbReference type="InterPro" id="IPR036320">
    <property type="entry name" value="Glycosyl_Trfase_fam3_N_dom_sf"/>
</dbReference>
<dbReference type="InterPro" id="IPR017872">
    <property type="entry name" value="Pyrmidine_PPase_CS"/>
</dbReference>
<dbReference type="Gene3D" id="3.40.1030.10">
    <property type="entry name" value="Nucleoside phosphorylase/phosphoribosyltransferase catalytic domain"/>
    <property type="match status" value="1"/>
</dbReference>
<keyword evidence="3" id="KW-0328">Glycosyltransferase</keyword>
<gene>
    <name evidence="6" type="ORF">GCM10009824_08160</name>
</gene>
<dbReference type="Pfam" id="PF02885">
    <property type="entry name" value="Glycos_trans_3N"/>
    <property type="match status" value="1"/>
</dbReference>
<dbReference type="SUPFAM" id="SSF52418">
    <property type="entry name" value="Nucleoside phosphorylase/phosphoribosyltransferase catalytic domain"/>
    <property type="match status" value="1"/>
</dbReference>
<organism evidence="6 7">
    <name type="scientific">Kocuria atrinae</name>
    <dbReference type="NCBI Taxonomy" id="592377"/>
    <lineage>
        <taxon>Bacteria</taxon>
        <taxon>Bacillati</taxon>
        <taxon>Actinomycetota</taxon>
        <taxon>Actinomycetes</taxon>
        <taxon>Micrococcales</taxon>
        <taxon>Micrococcaceae</taxon>
        <taxon>Kocuria</taxon>
    </lineage>
</organism>
<evidence type="ECO:0000259" key="5">
    <source>
        <dbReference type="SMART" id="SM00941"/>
    </source>
</evidence>
<evidence type="ECO:0000313" key="6">
    <source>
        <dbReference type="EMBL" id="GAA2112207.1"/>
    </source>
</evidence>
<dbReference type="SUPFAM" id="SSF54680">
    <property type="entry name" value="Pyrimidine nucleoside phosphorylase C-terminal domain"/>
    <property type="match status" value="1"/>
</dbReference>
<comment type="subunit">
    <text evidence="2">Homodimer.</text>
</comment>
<comment type="similarity">
    <text evidence="1">Belongs to the thymidine/pyrimidine-nucleoside phosphorylase family.</text>
</comment>
<keyword evidence="7" id="KW-1185">Reference proteome</keyword>
<dbReference type="SMART" id="SM00941">
    <property type="entry name" value="PYNP_C"/>
    <property type="match status" value="1"/>
</dbReference>
<accession>A0ABN2XH26</accession>
<dbReference type="NCBIfam" id="NF004490">
    <property type="entry name" value="PRK05820.1"/>
    <property type="match status" value="1"/>
</dbReference>
<evidence type="ECO:0000256" key="4">
    <source>
        <dbReference type="ARBA" id="ARBA00022679"/>
    </source>
</evidence>
<dbReference type="EMBL" id="BAAAQA010000006">
    <property type="protein sequence ID" value="GAA2112207.1"/>
    <property type="molecule type" value="Genomic_DNA"/>
</dbReference>
<reference evidence="6 7" key="1">
    <citation type="journal article" date="2019" name="Int. J. Syst. Evol. Microbiol.">
        <title>The Global Catalogue of Microorganisms (GCM) 10K type strain sequencing project: providing services to taxonomists for standard genome sequencing and annotation.</title>
        <authorList>
            <consortium name="The Broad Institute Genomics Platform"/>
            <consortium name="The Broad Institute Genome Sequencing Center for Infectious Disease"/>
            <person name="Wu L."/>
            <person name="Ma J."/>
        </authorList>
    </citation>
    <scope>NUCLEOTIDE SEQUENCE [LARGE SCALE GENOMIC DNA]</scope>
    <source>
        <strain evidence="6 7">JCM 15914</strain>
    </source>
</reference>
<dbReference type="NCBIfam" id="TIGR02644">
    <property type="entry name" value="Y_phosphoryl"/>
    <property type="match status" value="1"/>
</dbReference>
<dbReference type="InterPro" id="IPR036566">
    <property type="entry name" value="PYNP-like_C_sf"/>
</dbReference>
<keyword evidence="4" id="KW-0808">Transferase</keyword>
<dbReference type="InterPro" id="IPR035902">
    <property type="entry name" value="Nuc_phospho_transferase"/>
</dbReference>
<evidence type="ECO:0000313" key="7">
    <source>
        <dbReference type="Proteomes" id="UP001500166"/>
    </source>
</evidence>
<dbReference type="PANTHER" id="PTHR10515:SF0">
    <property type="entry name" value="THYMIDINE PHOSPHORYLASE"/>
    <property type="match status" value="1"/>
</dbReference>
<dbReference type="Gene3D" id="1.20.970.10">
    <property type="entry name" value="Transferase, Pyrimidine Nucleoside Phosphorylase, Chain C"/>
    <property type="match status" value="1"/>
</dbReference>
<dbReference type="PROSITE" id="PS00647">
    <property type="entry name" value="THYMID_PHOSPHORYLASE"/>
    <property type="match status" value="1"/>
</dbReference>
<dbReference type="InterPro" id="IPR018090">
    <property type="entry name" value="Pyrmidine_PPas_bac/euk"/>
</dbReference>
<evidence type="ECO:0000256" key="1">
    <source>
        <dbReference type="ARBA" id="ARBA00006915"/>
    </source>
</evidence>
<dbReference type="Proteomes" id="UP001500166">
    <property type="component" value="Unassembled WGS sequence"/>
</dbReference>